<keyword evidence="3" id="KW-1185">Reference proteome</keyword>
<feature type="domain" description="Exodeoxyribonuclease X-like C-terminal" evidence="1">
    <location>
        <begin position="109"/>
        <end position="135"/>
    </location>
</feature>
<dbReference type="AlphaFoldDB" id="A0AAW5N5C8"/>
<dbReference type="Proteomes" id="UP001204579">
    <property type="component" value="Unassembled WGS sequence"/>
</dbReference>
<dbReference type="InterPro" id="IPR046768">
    <property type="entry name" value="ExoX-like_C"/>
</dbReference>
<comment type="caution">
    <text evidence="2">The sequence shown here is derived from an EMBL/GenBank/DDBJ whole genome shotgun (WGS) entry which is preliminary data.</text>
</comment>
<evidence type="ECO:0000313" key="3">
    <source>
        <dbReference type="Proteomes" id="UP001204579"/>
    </source>
</evidence>
<dbReference type="EMBL" id="JANRHJ010000006">
    <property type="protein sequence ID" value="MCR8873626.1"/>
    <property type="molecule type" value="Genomic_DNA"/>
</dbReference>
<dbReference type="RefSeq" id="WP_022340235.1">
    <property type="nucleotide sequence ID" value="NZ_CALULB010000040.1"/>
</dbReference>
<evidence type="ECO:0000259" key="1">
    <source>
        <dbReference type="Pfam" id="PF20600"/>
    </source>
</evidence>
<evidence type="ECO:0000313" key="2">
    <source>
        <dbReference type="EMBL" id="MCR8873626.1"/>
    </source>
</evidence>
<name>A0AAW5N5C8_9BACT</name>
<accession>A0AAW5N5C8</accession>
<protein>
    <recommendedName>
        <fullName evidence="1">Exodeoxyribonuclease X-like C-terminal domain-containing protein</fullName>
    </recommendedName>
</protein>
<reference evidence="2 3" key="1">
    <citation type="submission" date="2022-08" db="EMBL/GenBank/DDBJ databases">
        <authorList>
            <person name="Zeman M."/>
            <person name="Kubasova T."/>
        </authorList>
    </citation>
    <scope>NUCLEOTIDE SEQUENCE [LARGE SCALE GENOMIC DNA]</scope>
    <source>
        <strain evidence="2 3">ET62</strain>
    </source>
</reference>
<proteinExistence type="predicted"/>
<gene>
    <name evidence="2" type="ORF">NW209_06310</name>
</gene>
<organism evidence="2 3">
    <name type="scientific">Phocaeicola barnesiae</name>
    <dbReference type="NCBI Taxonomy" id="376804"/>
    <lineage>
        <taxon>Bacteria</taxon>
        <taxon>Pseudomonadati</taxon>
        <taxon>Bacteroidota</taxon>
        <taxon>Bacteroidia</taxon>
        <taxon>Bacteroidales</taxon>
        <taxon>Bacteroidaceae</taxon>
        <taxon>Phocaeicola</taxon>
    </lineage>
</organism>
<sequence>MDTPVTLEHLSPEMVEQTLDRIRSFNAGRTDAHGTYVISLATSFRPYYSLWRIFHDRQAPLFIRTLAVTFDAAVERAIVLLQNCNVILEYRDNSFFEPYYGQSDDIIPFGKYRGKRMAEIYYIEPSYILWIANKFQPSDRRYDRLVELAKLFSVVHFELTVQKRKIASVSQYVGKPGDKLKELFVTVLNVRLQVDSYKPDFYVDQNILAADRDGNRFTFLVKAAAQSLTPKALSCRSRKISQHETLHLLSAKVMSQYEIHGVRYTRLGYVKLAK</sequence>
<dbReference type="Pfam" id="PF20600">
    <property type="entry name" value="ExoX-like_C"/>
    <property type="match status" value="1"/>
</dbReference>